<comment type="caution">
    <text evidence="2">The sequence shown here is derived from an EMBL/GenBank/DDBJ whole genome shotgun (WGS) entry which is preliminary data.</text>
</comment>
<name>A0A9X5GQ02_9FIRM</name>
<protein>
    <submittedName>
        <fullName evidence="2">Uncharacterized protein</fullName>
    </submittedName>
</protein>
<evidence type="ECO:0000313" key="2">
    <source>
        <dbReference type="EMBL" id="NBJ91313.1"/>
    </source>
</evidence>
<sequence>MLNKFQGGLKKLNGKIEEINGKWELFIIFMLALVLVSVPLLGMGTLTSGVHLVDDHEFLRWTYEFRCQNANLLDILKVWFWRDLSWRYRPLYYFVRIFSCYVFGDNLIAYSFFKASEIIFSIIFLYYCGQEMSAGKVYSVLFAFTSMIGYQSAVWWKLGPQESLATLLLSAGFFCMLRYLKSNKKGWMAGNVFLFILMVHYKESHIILIPFFMLYILYFEICSSEKGQVTLPGIWRCIKSRIGYLIALSIIFIVPVIVIVFYVGTDQYGNVGFESGMSILEYVDGLGRSFKGDLKWYKRFGIFFCLILLTYWEELKKLWKEILLAASFVLPQIVLYGRSGIGERYILPSSVGFAFLFVYVIPKWKPLSGKRRFVYVLGILLCLAAHGRVMLREADYFRYRGESIMSTFQAVDKMKREDSNVLACFRPNEEGNLTINYWMKLRGFDNVYYWTEEEQMITKVCDINIAYPEEYYKEQDFDDIDIIVMYNKEDRHWVYDLTMDLTDFQEIPCGTLTIYVRNGSVDQIVRPQVEGLRIHF</sequence>
<keyword evidence="1" id="KW-1133">Transmembrane helix</keyword>
<feature type="transmembrane region" description="Helical" evidence="1">
    <location>
        <begin position="107"/>
        <end position="128"/>
    </location>
</feature>
<gene>
    <name evidence="2" type="ORF">D5281_01610</name>
</gene>
<feature type="transmembrane region" description="Helical" evidence="1">
    <location>
        <begin position="140"/>
        <end position="158"/>
    </location>
</feature>
<proteinExistence type="predicted"/>
<dbReference type="RefSeq" id="WP_160558388.1">
    <property type="nucleotide sequence ID" value="NZ_QZDT01000001.1"/>
</dbReference>
<dbReference type="Proteomes" id="UP001154420">
    <property type="component" value="Unassembled WGS sequence"/>
</dbReference>
<organism evidence="2 3">
    <name type="scientific">Parablautia muri</name>
    <dbReference type="NCBI Taxonomy" id="2320879"/>
    <lineage>
        <taxon>Bacteria</taxon>
        <taxon>Bacillati</taxon>
        <taxon>Bacillota</taxon>
        <taxon>Clostridia</taxon>
        <taxon>Lachnospirales</taxon>
        <taxon>Lachnospiraceae</taxon>
        <taxon>Parablautia</taxon>
    </lineage>
</organism>
<evidence type="ECO:0000256" key="1">
    <source>
        <dbReference type="SAM" id="Phobius"/>
    </source>
</evidence>
<feature type="transmembrane region" description="Helical" evidence="1">
    <location>
        <begin position="192"/>
        <end position="218"/>
    </location>
</feature>
<accession>A0A9X5GQ02</accession>
<feature type="transmembrane region" description="Helical" evidence="1">
    <location>
        <begin position="164"/>
        <end position="180"/>
    </location>
</feature>
<evidence type="ECO:0000313" key="3">
    <source>
        <dbReference type="Proteomes" id="UP001154420"/>
    </source>
</evidence>
<dbReference type="OrthoDB" id="1996250at2"/>
<feature type="transmembrane region" description="Helical" evidence="1">
    <location>
        <begin position="344"/>
        <end position="361"/>
    </location>
</feature>
<dbReference type="AlphaFoldDB" id="A0A9X5GQ02"/>
<feature type="transmembrane region" description="Helical" evidence="1">
    <location>
        <begin position="242"/>
        <end position="263"/>
    </location>
</feature>
<keyword evidence="3" id="KW-1185">Reference proteome</keyword>
<feature type="transmembrane region" description="Helical" evidence="1">
    <location>
        <begin position="21"/>
        <end position="42"/>
    </location>
</feature>
<dbReference type="EMBL" id="QZDT01000001">
    <property type="protein sequence ID" value="NBJ91313.1"/>
    <property type="molecule type" value="Genomic_DNA"/>
</dbReference>
<reference evidence="2" key="1">
    <citation type="submission" date="2018-09" db="EMBL/GenBank/DDBJ databases">
        <title>Murine metabolic-syndrome-specific gut microbial biobank.</title>
        <authorList>
            <person name="Liu C."/>
        </authorList>
    </citation>
    <scope>NUCLEOTIDE SEQUENCE</scope>
    <source>
        <strain evidence="2">D42-62</strain>
    </source>
</reference>
<keyword evidence="1" id="KW-0472">Membrane</keyword>
<keyword evidence="1" id="KW-0812">Transmembrane</keyword>
<feature type="transmembrane region" description="Helical" evidence="1">
    <location>
        <begin position="373"/>
        <end position="391"/>
    </location>
</feature>